<dbReference type="EMBL" id="KK914893">
    <property type="protein sequence ID" value="KDP26700.1"/>
    <property type="molecule type" value="Genomic_DNA"/>
</dbReference>
<dbReference type="OrthoDB" id="1302510at2759"/>
<proteinExistence type="predicted"/>
<evidence type="ECO:0000256" key="1">
    <source>
        <dbReference type="SAM" id="MobiDB-lite"/>
    </source>
</evidence>
<dbReference type="Proteomes" id="UP000027138">
    <property type="component" value="Unassembled WGS sequence"/>
</dbReference>
<feature type="compositionally biased region" description="Basic and acidic residues" evidence="1">
    <location>
        <begin position="1"/>
        <end position="17"/>
    </location>
</feature>
<sequence>MKLEEDLGEDGEGKVKEEDEGEDGKGKLNGIFGMKNMVCEPTPMEVFTYTHTKDHDGNTFVDRRALDVNENYSTARKRVVSSQAGSEAESRIDELALHLKAVGAKRREKYMALALKHHNMALVLKHHNFTTAQHLTLLHPPYDHSAEEISAFRAHVDDISSFDPPSAIDPHVSTTLHLPLPSPLDPDTVDDTLVTPADTTTHPADTPTDATTLDRAEDRPRRFDFEYF</sequence>
<keyword evidence="3" id="KW-1185">Reference proteome</keyword>
<evidence type="ECO:0000313" key="2">
    <source>
        <dbReference type="EMBL" id="KDP26700.1"/>
    </source>
</evidence>
<feature type="compositionally biased region" description="Low complexity" evidence="1">
    <location>
        <begin position="191"/>
        <end position="211"/>
    </location>
</feature>
<evidence type="ECO:0000313" key="3">
    <source>
        <dbReference type="Proteomes" id="UP000027138"/>
    </source>
</evidence>
<organism evidence="2 3">
    <name type="scientific">Jatropha curcas</name>
    <name type="common">Barbados nut</name>
    <dbReference type="NCBI Taxonomy" id="180498"/>
    <lineage>
        <taxon>Eukaryota</taxon>
        <taxon>Viridiplantae</taxon>
        <taxon>Streptophyta</taxon>
        <taxon>Embryophyta</taxon>
        <taxon>Tracheophyta</taxon>
        <taxon>Spermatophyta</taxon>
        <taxon>Magnoliopsida</taxon>
        <taxon>eudicotyledons</taxon>
        <taxon>Gunneridae</taxon>
        <taxon>Pentapetalae</taxon>
        <taxon>rosids</taxon>
        <taxon>fabids</taxon>
        <taxon>Malpighiales</taxon>
        <taxon>Euphorbiaceae</taxon>
        <taxon>Crotonoideae</taxon>
        <taxon>Jatropheae</taxon>
        <taxon>Jatropha</taxon>
    </lineage>
</organism>
<gene>
    <name evidence="2" type="ORF">JCGZ_17858</name>
</gene>
<name>A0A067K398_JATCU</name>
<feature type="region of interest" description="Disordered" evidence="1">
    <location>
        <begin position="180"/>
        <end position="212"/>
    </location>
</feature>
<reference evidence="2 3" key="1">
    <citation type="journal article" date="2014" name="PLoS ONE">
        <title>Global Analysis of Gene Expression Profiles in Physic Nut (Jatropha curcas L.) Seedlings Exposed to Salt Stress.</title>
        <authorList>
            <person name="Zhang L."/>
            <person name="Zhang C."/>
            <person name="Wu P."/>
            <person name="Chen Y."/>
            <person name="Li M."/>
            <person name="Jiang H."/>
            <person name="Wu G."/>
        </authorList>
    </citation>
    <scope>NUCLEOTIDE SEQUENCE [LARGE SCALE GENOMIC DNA]</scope>
    <source>
        <strain evidence="3">cv. GZQX0401</strain>
        <tissue evidence="2">Young leaves</tissue>
    </source>
</reference>
<dbReference type="AlphaFoldDB" id="A0A067K398"/>
<protein>
    <submittedName>
        <fullName evidence="2">Uncharacterized protein</fullName>
    </submittedName>
</protein>
<accession>A0A067K398</accession>
<feature type="region of interest" description="Disordered" evidence="1">
    <location>
        <begin position="1"/>
        <end position="27"/>
    </location>
</feature>